<dbReference type="Proteomes" id="UP000076501">
    <property type="component" value="Unassembled WGS sequence"/>
</dbReference>
<evidence type="ECO:0000313" key="1">
    <source>
        <dbReference type="EMBL" id="KZD27298.1"/>
    </source>
</evidence>
<gene>
    <name evidence="1" type="ORF">B4082_5450</name>
</gene>
<organism evidence="1 2">
    <name type="scientific">Bacillus cereus</name>
    <dbReference type="NCBI Taxonomy" id="1396"/>
    <lineage>
        <taxon>Bacteria</taxon>
        <taxon>Bacillati</taxon>
        <taxon>Bacillota</taxon>
        <taxon>Bacilli</taxon>
        <taxon>Bacillales</taxon>
        <taxon>Bacillaceae</taxon>
        <taxon>Bacillus</taxon>
        <taxon>Bacillus cereus group</taxon>
    </lineage>
</organism>
<dbReference type="EMBL" id="LJKA01000075">
    <property type="protein sequence ID" value="KZD27298.1"/>
    <property type="molecule type" value="Genomic_DNA"/>
</dbReference>
<dbReference type="AlphaFoldDB" id="A0A164BQS4"/>
<comment type="caution">
    <text evidence="1">The sequence shown here is derived from an EMBL/GenBank/DDBJ whole genome shotgun (WGS) entry which is preliminary data.</text>
</comment>
<protein>
    <submittedName>
        <fullName evidence="1">Uncharacterized protein</fullName>
    </submittedName>
</protein>
<reference evidence="1 2" key="1">
    <citation type="submission" date="2015-09" db="EMBL/GenBank/DDBJ databases">
        <title>Bacillus cereus food isolates.</title>
        <authorList>
            <person name="Boekhorst J."/>
        </authorList>
    </citation>
    <scope>NUCLEOTIDE SEQUENCE [LARGE SCALE GENOMIC DNA]</scope>
    <source>
        <strain evidence="1 2">B4082</strain>
    </source>
</reference>
<accession>A0A164BQS4</accession>
<dbReference type="PATRIC" id="fig|1396.539.peg.4355"/>
<sequence>MIFDSSTNKKLLILLFFENVINIIPFKFQMLAQPIDKKSY</sequence>
<proteinExistence type="predicted"/>
<evidence type="ECO:0000313" key="2">
    <source>
        <dbReference type="Proteomes" id="UP000076501"/>
    </source>
</evidence>
<name>A0A164BQS4_BACCE</name>